<sequence length="440" mass="47834">MQRLLNSLCLCLCLCLALPAAAQDFITYKGHGGPIMALDVSPEGRLASASFDNSVGLWPGPEWLEGHDAAVTALNYEAAPALLSGGDDFRVLLWHSQRNDPVELTKLKGKISAIAIGADPVRIAVASWDGTIRLLHIVDLSGTDVPDSLALEIFDLLDHRSNVTDVAFSPDGTLYSSSSDGTLRVWEGTDSQLTARVIANHGFGINRIVVHDDWIAYGAVDGATRVIDPETGAQLADFTLDRRPILSMEHHPQTGQLAIGDGEGHIMIVDTNTWLITRDFRAMREGPVWALAFSTDGTVIHAGGIEDVIFAWPVALLDTYDPAGGGRRSFLRDVATMDNGERQFMRKCSICHSLKAGPSRKAGPTLHRLFGRRAGVVPGYRYSPTLDGSAIIWTDTTIDTLFDKGPDHYIPGSKMPMQVIAGERDRADLIAFLRRATRED</sequence>
<feature type="domain" description="Cytochrome c" evidence="9">
    <location>
        <begin position="335"/>
        <end position="437"/>
    </location>
</feature>
<dbReference type="SMART" id="SM00320">
    <property type="entry name" value="WD40"/>
    <property type="match status" value="7"/>
</dbReference>
<evidence type="ECO:0000256" key="2">
    <source>
        <dbReference type="ARBA" id="ARBA00022617"/>
    </source>
</evidence>
<dbReference type="PROSITE" id="PS50294">
    <property type="entry name" value="WD_REPEATS_REGION"/>
    <property type="match status" value="1"/>
</dbReference>
<comment type="caution">
    <text evidence="10">The sequence shown here is derived from an EMBL/GenBank/DDBJ whole genome shotgun (WGS) entry which is preliminary data.</text>
</comment>
<evidence type="ECO:0000256" key="6">
    <source>
        <dbReference type="PROSITE-ProRule" id="PRU00221"/>
    </source>
</evidence>
<evidence type="ECO:0000256" key="4">
    <source>
        <dbReference type="ARBA" id="ARBA00022982"/>
    </source>
</evidence>
<name>A0ABT0Q0A7_9RHOB</name>
<dbReference type="SUPFAM" id="SSF46626">
    <property type="entry name" value="Cytochrome c"/>
    <property type="match status" value="1"/>
</dbReference>
<dbReference type="InterPro" id="IPR036909">
    <property type="entry name" value="Cyt_c-like_dom_sf"/>
</dbReference>
<keyword evidence="3 7" id="KW-0479">Metal-binding</keyword>
<feature type="repeat" description="WD" evidence="6">
    <location>
        <begin position="156"/>
        <end position="196"/>
    </location>
</feature>
<evidence type="ECO:0000313" key="11">
    <source>
        <dbReference type="Proteomes" id="UP001203880"/>
    </source>
</evidence>
<organism evidence="10 11">
    <name type="scientific">Ruegeria spongiae</name>
    <dbReference type="NCBI Taxonomy" id="2942209"/>
    <lineage>
        <taxon>Bacteria</taxon>
        <taxon>Pseudomonadati</taxon>
        <taxon>Pseudomonadota</taxon>
        <taxon>Alphaproteobacteria</taxon>
        <taxon>Rhodobacterales</taxon>
        <taxon>Roseobacteraceae</taxon>
        <taxon>Ruegeria</taxon>
    </lineage>
</organism>
<evidence type="ECO:0000256" key="5">
    <source>
        <dbReference type="ARBA" id="ARBA00023004"/>
    </source>
</evidence>
<reference evidence="10" key="1">
    <citation type="submission" date="2022-05" db="EMBL/GenBank/DDBJ databases">
        <authorList>
            <person name="Park J.-S."/>
        </authorList>
    </citation>
    <scope>NUCLEOTIDE SEQUENCE</scope>
    <source>
        <strain evidence="10">2012CJ41-6</strain>
    </source>
</reference>
<evidence type="ECO:0000259" key="9">
    <source>
        <dbReference type="PROSITE" id="PS51007"/>
    </source>
</evidence>
<evidence type="ECO:0000313" key="10">
    <source>
        <dbReference type="EMBL" id="MCL6282628.1"/>
    </source>
</evidence>
<dbReference type="InterPro" id="IPR015943">
    <property type="entry name" value="WD40/YVTN_repeat-like_dom_sf"/>
</dbReference>
<dbReference type="EMBL" id="JAMFMB010000003">
    <property type="protein sequence ID" value="MCL6282628.1"/>
    <property type="molecule type" value="Genomic_DNA"/>
</dbReference>
<keyword evidence="6" id="KW-0853">WD repeat</keyword>
<dbReference type="RefSeq" id="WP_249706914.1">
    <property type="nucleotide sequence ID" value="NZ_JAMFMB010000003.1"/>
</dbReference>
<evidence type="ECO:0000256" key="3">
    <source>
        <dbReference type="ARBA" id="ARBA00022723"/>
    </source>
</evidence>
<dbReference type="PANTHER" id="PTHR19879:SF9">
    <property type="entry name" value="TRANSCRIPTION INITIATION FACTOR TFIID SUBUNIT 5"/>
    <property type="match status" value="1"/>
</dbReference>
<dbReference type="Pfam" id="PF00034">
    <property type="entry name" value="Cytochrom_C"/>
    <property type="match status" value="1"/>
</dbReference>
<dbReference type="InterPro" id="IPR002327">
    <property type="entry name" value="Cyt_c_1A/1B"/>
</dbReference>
<dbReference type="Gene3D" id="2.130.10.10">
    <property type="entry name" value="YVTN repeat-like/Quinoprotein amine dehydrogenase"/>
    <property type="match status" value="2"/>
</dbReference>
<dbReference type="Proteomes" id="UP001203880">
    <property type="component" value="Unassembled WGS sequence"/>
</dbReference>
<gene>
    <name evidence="10" type="ORF">M3P21_03715</name>
</gene>
<feature type="repeat" description="WD" evidence="6">
    <location>
        <begin position="64"/>
        <end position="104"/>
    </location>
</feature>
<dbReference type="InterPro" id="IPR009056">
    <property type="entry name" value="Cyt_c-like_dom"/>
</dbReference>
<keyword evidence="4" id="KW-0249">Electron transport</keyword>
<proteinExistence type="predicted"/>
<dbReference type="InterPro" id="IPR001680">
    <property type="entry name" value="WD40_rpt"/>
</dbReference>
<dbReference type="PANTHER" id="PTHR19879">
    <property type="entry name" value="TRANSCRIPTION INITIATION FACTOR TFIID"/>
    <property type="match status" value="1"/>
</dbReference>
<dbReference type="PROSITE" id="PS51007">
    <property type="entry name" value="CYTC"/>
    <property type="match status" value="1"/>
</dbReference>
<dbReference type="Gene3D" id="1.10.760.10">
    <property type="entry name" value="Cytochrome c-like domain"/>
    <property type="match status" value="1"/>
</dbReference>
<keyword evidence="1" id="KW-0813">Transport</keyword>
<evidence type="ECO:0000256" key="8">
    <source>
        <dbReference type="SAM" id="SignalP"/>
    </source>
</evidence>
<feature type="chain" id="PRO_5046191236" evidence="8">
    <location>
        <begin position="23"/>
        <end position="440"/>
    </location>
</feature>
<feature type="repeat" description="WD" evidence="6">
    <location>
        <begin position="28"/>
        <end position="58"/>
    </location>
</feature>
<dbReference type="PROSITE" id="PS50082">
    <property type="entry name" value="WD_REPEATS_2"/>
    <property type="match status" value="3"/>
</dbReference>
<keyword evidence="8" id="KW-0732">Signal</keyword>
<dbReference type="Pfam" id="PF00400">
    <property type="entry name" value="WD40"/>
    <property type="match status" value="4"/>
</dbReference>
<keyword evidence="11" id="KW-1185">Reference proteome</keyword>
<feature type="signal peptide" evidence="8">
    <location>
        <begin position="1"/>
        <end position="22"/>
    </location>
</feature>
<accession>A0ABT0Q0A7</accession>
<keyword evidence="2 7" id="KW-0349">Heme</keyword>
<dbReference type="InterPro" id="IPR036322">
    <property type="entry name" value="WD40_repeat_dom_sf"/>
</dbReference>
<keyword evidence="5 7" id="KW-0408">Iron</keyword>
<dbReference type="SUPFAM" id="SSF50978">
    <property type="entry name" value="WD40 repeat-like"/>
    <property type="match status" value="1"/>
</dbReference>
<dbReference type="PRINTS" id="PR00604">
    <property type="entry name" value="CYTCHRMECIAB"/>
</dbReference>
<protein>
    <submittedName>
        <fullName evidence="10">C-type cytochrome</fullName>
    </submittedName>
</protein>
<evidence type="ECO:0000256" key="7">
    <source>
        <dbReference type="PROSITE-ProRule" id="PRU00433"/>
    </source>
</evidence>
<evidence type="ECO:0000256" key="1">
    <source>
        <dbReference type="ARBA" id="ARBA00022448"/>
    </source>
</evidence>